<dbReference type="NCBIfam" id="TIGR00138">
    <property type="entry name" value="rsmG_gidB"/>
    <property type="match status" value="1"/>
</dbReference>
<comment type="similarity">
    <text evidence="6">Belongs to the methyltransferase superfamily. RNA methyltransferase RsmG family.</text>
</comment>
<dbReference type="GO" id="GO:0003723">
    <property type="term" value="F:RNA binding"/>
    <property type="evidence" value="ECO:0007669"/>
    <property type="project" value="InterPro"/>
</dbReference>
<accession>A0A3N1UQS6</accession>
<dbReference type="Gene3D" id="3.40.50.150">
    <property type="entry name" value="Vaccinia Virus protein VP39"/>
    <property type="match status" value="1"/>
</dbReference>
<dbReference type="PANTHER" id="PTHR31760:SF0">
    <property type="entry name" value="S-ADENOSYL-L-METHIONINE-DEPENDENT METHYLTRANSFERASES SUPERFAMILY PROTEIN"/>
    <property type="match status" value="1"/>
</dbReference>
<evidence type="ECO:0000256" key="4">
    <source>
        <dbReference type="ARBA" id="ARBA00022679"/>
    </source>
</evidence>
<gene>
    <name evidence="6" type="primary">rsmG</name>
    <name evidence="8" type="ORF">EDC27_2861</name>
</gene>
<dbReference type="InterPro" id="IPR029063">
    <property type="entry name" value="SAM-dependent_MTases_sf"/>
</dbReference>
<dbReference type="OrthoDB" id="9808773at2"/>
<name>A0A3N1UQS6_9BACT</name>
<organism evidence="8 9">
    <name type="scientific">Desulfosoma caldarium</name>
    <dbReference type="NCBI Taxonomy" id="610254"/>
    <lineage>
        <taxon>Bacteria</taxon>
        <taxon>Pseudomonadati</taxon>
        <taxon>Thermodesulfobacteriota</taxon>
        <taxon>Syntrophobacteria</taxon>
        <taxon>Syntrophobacterales</taxon>
        <taxon>Syntrophobacteraceae</taxon>
        <taxon>Desulfosoma</taxon>
    </lineage>
</organism>
<dbReference type="GO" id="GO:0005829">
    <property type="term" value="C:cytosol"/>
    <property type="evidence" value="ECO:0007669"/>
    <property type="project" value="TreeGrafter"/>
</dbReference>
<dbReference type="EC" id="2.1.1.-" evidence="6"/>
<evidence type="ECO:0000313" key="8">
    <source>
        <dbReference type="EMBL" id="ROQ90241.1"/>
    </source>
</evidence>
<comment type="caution">
    <text evidence="8">The sequence shown here is derived from an EMBL/GenBank/DDBJ whole genome shotgun (WGS) entry which is preliminary data.</text>
</comment>
<dbReference type="SUPFAM" id="SSF75217">
    <property type="entry name" value="alpha/beta knot"/>
    <property type="match status" value="1"/>
</dbReference>
<keyword evidence="3 6" id="KW-0489">Methyltransferase</keyword>
<evidence type="ECO:0000256" key="3">
    <source>
        <dbReference type="ARBA" id="ARBA00022603"/>
    </source>
</evidence>
<feature type="binding site" evidence="6">
    <location>
        <position position="151"/>
    </location>
    <ligand>
        <name>S-adenosyl-L-methionine</name>
        <dbReference type="ChEBI" id="CHEBI:59789"/>
    </ligand>
</feature>
<feature type="binding site" evidence="6">
    <location>
        <position position="86"/>
    </location>
    <ligand>
        <name>S-adenosyl-L-methionine</name>
        <dbReference type="ChEBI" id="CHEBI:59789"/>
    </ligand>
</feature>
<comment type="subcellular location">
    <subcellularLocation>
        <location evidence="6">Cytoplasm</location>
    </subcellularLocation>
</comment>
<evidence type="ECO:0000259" key="7">
    <source>
        <dbReference type="Pfam" id="PF00588"/>
    </source>
</evidence>
<feature type="domain" description="tRNA/rRNA methyltransferase SpoU type" evidence="7">
    <location>
        <begin position="354"/>
        <end position="479"/>
    </location>
</feature>
<dbReference type="Gene3D" id="3.40.1280.10">
    <property type="match status" value="1"/>
</dbReference>
<keyword evidence="4 6" id="KW-0808">Transferase</keyword>
<dbReference type="CDD" id="cd18095">
    <property type="entry name" value="SpoU-like_rRNA-MTase"/>
    <property type="match status" value="1"/>
</dbReference>
<keyword evidence="9" id="KW-1185">Reference proteome</keyword>
<dbReference type="AlphaFoldDB" id="A0A3N1UQS6"/>
<evidence type="ECO:0000256" key="5">
    <source>
        <dbReference type="ARBA" id="ARBA00022691"/>
    </source>
</evidence>
<dbReference type="EMBL" id="RJVA01000015">
    <property type="protein sequence ID" value="ROQ90241.1"/>
    <property type="molecule type" value="Genomic_DNA"/>
</dbReference>
<comment type="function">
    <text evidence="6">Specifically methylates the N7 position of a guanine in 16S rRNA.</text>
</comment>
<dbReference type="InterPro" id="IPR003682">
    <property type="entry name" value="rRNA_ssu_MeTfrase_G"/>
</dbReference>
<dbReference type="HAMAP" id="MF_00074">
    <property type="entry name" value="16SrRNA_methyltr_G"/>
    <property type="match status" value="1"/>
</dbReference>
<evidence type="ECO:0000256" key="1">
    <source>
        <dbReference type="ARBA" id="ARBA00022490"/>
    </source>
</evidence>
<dbReference type="Pfam" id="PF00588">
    <property type="entry name" value="SpoU_methylase"/>
    <property type="match status" value="1"/>
</dbReference>
<keyword evidence="2 6" id="KW-0698">rRNA processing</keyword>
<dbReference type="SUPFAM" id="SSF53335">
    <property type="entry name" value="S-adenosyl-L-methionine-dependent methyltransferases"/>
    <property type="match status" value="1"/>
</dbReference>
<dbReference type="PANTHER" id="PTHR31760">
    <property type="entry name" value="S-ADENOSYL-L-METHIONINE-DEPENDENT METHYLTRANSFERASES SUPERFAMILY PROTEIN"/>
    <property type="match status" value="1"/>
</dbReference>
<sequence length="491" mass="53803">MAQRSMTPSVKPSPQALASILEKSGVRANAQQVHQLWIYHRWLRKHNVELNLTRVHNFDNMVRKLYLDSILPGLMVSLPSPLMDLGTGPGMPGIPLKIFNPDLEVVLAESRQHRVRFLEDVCAALGLSGVSIEGRRIGPSYDRPVRGVITRAVESMAETMERIEGCLEKGGLLIFMKGPHCDDELDRAVRRFEGRFALKEDRHYVIPGTPHRRRLVVFVRQSERAALVRQAASASGRHKRMASFDNAAFKRLQKALTPRGIRKEGLCLVSGAKVVRDVLASRPNLVQAWISVAGGPPPPSACGEHVTWLELDKNLFETLDLFGTGHPLLSVQVPPILYWTPENGLGPGCTLFVPFQDPENVGAVLRTAAAFGVTAVVLLKESAHPFHPKAVRASAGAAFRLRLFFGPSVADLPTTLPMIALSQDGCPLHEAIFPETFGLLAGLEGPGLPEPWRRQAVAIPMVPGVESLNAATATAVALYEWRRRAVNPARG</sequence>
<dbReference type="Proteomes" id="UP000276223">
    <property type="component" value="Unassembled WGS sequence"/>
</dbReference>
<dbReference type="RefSeq" id="WP_123291344.1">
    <property type="nucleotide sequence ID" value="NZ_RJVA01000015.1"/>
</dbReference>
<reference evidence="8 9" key="1">
    <citation type="submission" date="2018-11" db="EMBL/GenBank/DDBJ databases">
        <title>Genomic Encyclopedia of Type Strains, Phase IV (KMG-IV): sequencing the most valuable type-strain genomes for metagenomic binning, comparative biology and taxonomic classification.</title>
        <authorList>
            <person name="Goeker M."/>
        </authorList>
    </citation>
    <scope>NUCLEOTIDE SEQUENCE [LARGE SCALE GENOMIC DNA]</scope>
    <source>
        <strain evidence="8 9">DSM 22027</strain>
    </source>
</reference>
<feature type="binding site" evidence="6">
    <location>
        <position position="91"/>
    </location>
    <ligand>
        <name>S-adenosyl-L-methionine</name>
        <dbReference type="ChEBI" id="CHEBI:59789"/>
    </ligand>
</feature>
<evidence type="ECO:0000256" key="2">
    <source>
        <dbReference type="ARBA" id="ARBA00022552"/>
    </source>
</evidence>
<dbReference type="InterPro" id="IPR029026">
    <property type="entry name" value="tRNA_m1G_MTases_N"/>
</dbReference>
<dbReference type="Pfam" id="PF02527">
    <property type="entry name" value="GidB"/>
    <property type="match status" value="1"/>
</dbReference>
<proteinExistence type="inferred from homology"/>
<evidence type="ECO:0000313" key="9">
    <source>
        <dbReference type="Proteomes" id="UP000276223"/>
    </source>
</evidence>
<dbReference type="GO" id="GO:0070043">
    <property type="term" value="F:rRNA (guanine-N7-)-methyltransferase activity"/>
    <property type="evidence" value="ECO:0007669"/>
    <property type="project" value="UniProtKB-UniRule"/>
</dbReference>
<protein>
    <recommendedName>
        <fullName evidence="6">Ribosomal RNA small subunit methyltransferase G</fullName>
        <ecNumber evidence="6">2.1.1.-</ecNumber>
    </recommendedName>
    <alternativeName>
        <fullName evidence="6">16S rRNA 7-methylguanosine methyltransferase</fullName>
        <shortName evidence="6">16S rRNA m7G methyltransferase</shortName>
    </alternativeName>
</protein>
<keyword evidence="5 6" id="KW-0949">S-adenosyl-L-methionine</keyword>
<dbReference type="InterPro" id="IPR029028">
    <property type="entry name" value="Alpha/beta_knot_MTases"/>
</dbReference>
<evidence type="ECO:0000256" key="6">
    <source>
        <dbReference type="HAMAP-Rule" id="MF_00074"/>
    </source>
</evidence>
<keyword evidence="1 6" id="KW-0963">Cytoplasm</keyword>
<comment type="caution">
    <text evidence="6">Lacks conserved residue(s) required for the propagation of feature annotation.</text>
</comment>
<dbReference type="InterPro" id="IPR001537">
    <property type="entry name" value="SpoU_MeTrfase"/>
</dbReference>